<reference evidence="6" key="1">
    <citation type="journal article" date="2019" name="Int. J. Syst. Evol. Microbiol.">
        <title>The Global Catalogue of Microorganisms (GCM) 10K type strain sequencing project: providing services to taxonomists for standard genome sequencing and annotation.</title>
        <authorList>
            <consortium name="The Broad Institute Genomics Platform"/>
            <consortium name="The Broad Institute Genome Sequencing Center for Infectious Disease"/>
            <person name="Wu L."/>
            <person name="Ma J."/>
        </authorList>
    </citation>
    <scope>NUCLEOTIDE SEQUENCE [LARGE SCALE GENOMIC DNA]</scope>
    <source>
        <strain evidence="6">JCM 30742</strain>
    </source>
</reference>
<dbReference type="PANTHER" id="PTHR46796">
    <property type="entry name" value="HTH-TYPE TRANSCRIPTIONAL ACTIVATOR RHAS-RELATED"/>
    <property type="match status" value="1"/>
</dbReference>
<keyword evidence="6" id="KW-1185">Reference proteome</keyword>
<dbReference type="Pfam" id="PF14525">
    <property type="entry name" value="AraC_binding_2"/>
    <property type="match status" value="1"/>
</dbReference>
<dbReference type="InterPro" id="IPR050204">
    <property type="entry name" value="AraC_XylS_family_regulators"/>
</dbReference>
<feature type="domain" description="HTH araC/xylS-type" evidence="4">
    <location>
        <begin position="227"/>
        <end position="327"/>
    </location>
</feature>
<keyword evidence="3" id="KW-0804">Transcription</keyword>
<gene>
    <name evidence="5" type="ORF">GCM10023081_46270</name>
</gene>
<dbReference type="Pfam" id="PF12833">
    <property type="entry name" value="HTH_18"/>
    <property type="match status" value="1"/>
</dbReference>
<sequence>MSSSVLVDPPAPLGGYSVVSGTSAGVVREAVNSFTSDEHELVPAADELKAVVNGVRVGSFGLLYVRYGAKVQVVAPPTGKRVVVAVPTGPMHVRGPSGRMCTTTAPFVLSMEGPTTMVPDAEAGCLVGAVDAADLEDTLFATTGISRPLRFLEPGELQDIQEGPDVVSSTWTSVCRHLDTLGRDRLGNPAQRLMAQMLMSSVLVGMPHSARSSLETTPADVGPAYVAQATEYMEAHLAEPLSMVEVAQAVNVSVRQLNAAFRMHRGTTPTNQLRDLRLARAHQLLADANPDETVSNIAFACGFLHLGRFSNYYAQRYGCLPSDTQRGRRHAG</sequence>
<dbReference type="Gene3D" id="1.10.10.60">
    <property type="entry name" value="Homeodomain-like"/>
    <property type="match status" value="1"/>
</dbReference>
<dbReference type="InterPro" id="IPR035418">
    <property type="entry name" value="AraC-bd_2"/>
</dbReference>
<comment type="caution">
    <text evidence="5">The sequence shown here is derived from an EMBL/GenBank/DDBJ whole genome shotgun (WGS) entry which is preliminary data.</text>
</comment>
<dbReference type="EMBL" id="BAABEO010000036">
    <property type="protein sequence ID" value="GAA3704720.1"/>
    <property type="molecule type" value="Genomic_DNA"/>
</dbReference>
<dbReference type="SUPFAM" id="SSF46689">
    <property type="entry name" value="Homeodomain-like"/>
    <property type="match status" value="2"/>
</dbReference>
<dbReference type="PROSITE" id="PS00041">
    <property type="entry name" value="HTH_ARAC_FAMILY_1"/>
    <property type="match status" value="1"/>
</dbReference>
<dbReference type="InterPro" id="IPR018060">
    <property type="entry name" value="HTH_AraC"/>
</dbReference>
<dbReference type="InterPro" id="IPR009057">
    <property type="entry name" value="Homeodomain-like_sf"/>
</dbReference>
<organism evidence="5 6">
    <name type="scientific">Arthrobacter ginkgonis</name>
    <dbReference type="NCBI Taxonomy" id="1630594"/>
    <lineage>
        <taxon>Bacteria</taxon>
        <taxon>Bacillati</taxon>
        <taxon>Actinomycetota</taxon>
        <taxon>Actinomycetes</taxon>
        <taxon>Micrococcales</taxon>
        <taxon>Micrococcaceae</taxon>
        <taxon>Arthrobacter</taxon>
    </lineage>
</organism>
<dbReference type="Proteomes" id="UP001500752">
    <property type="component" value="Unassembled WGS sequence"/>
</dbReference>
<protein>
    <recommendedName>
        <fullName evidence="4">HTH araC/xylS-type domain-containing protein</fullName>
    </recommendedName>
</protein>
<dbReference type="PROSITE" id="PS01124">
    <property type="entry name" value="HTH_ARAC_FAMILY_2"/>
    <property type="match status" value="1"/>
</dbReference>
<evidence type="ECO:0000256" key="1">
    <source>
        <dbReference type="ARBA" id="ARBA00023015"/>
    </source>
</evidence>
<name>A0ABP7DFI3_9MICC</name>
<evidence type="ECO:0000259" key="4">
    <source>
        <dbReference type="PROSITE" id="PS01124"/>
    </source>
</evidence>
<proteinExistence type="predicted"/>
<evidence type="ECO:0000256" key="3">
    <source>
        <dbReference type="ARBA" id="ARBA00023163"/>
    </source>
</evidence>
<evidence type="ECO:0000256" key="2">
    <source>
        <dbReference type="ARBA" id="ARBA00023125"/>
    </source>
</evidence>
<accession>A0ABP7DFI3</accession>
<dbReference type="SMART" id="SM00342">
    <property type="entry name" value="HTH_ARAC"/>
    <property type="match status" value="1"/>
</dbReference>
<dbReference type="InterPro" id="IPR018062">
    <property type="entry name" value="HTH_AraC-typ_CS"/>
</dbReference>
<keyword evidence="2" id="KW-0238">DNA-binding</keyword>
<dbReference type="RefSeq" id="WP_345154745.1">
    <property type="nucleotide sequence ID" value="NZ_BAABEO010000036.1"/>
</dbReference>
<evidence type="ECO:0000313" key="5">
    <source>
        <dbReference type="EMBL" id="GAA3704720.1"/>
    </source>
</evidence>
<keyword evidence="1" id="KW-0805">Transcription regulation</keyword>
<evidence type="ECO:0000313" key="6">
    <source>
        <dbReference type="Proteomes" id="UP001500752"/>
    </source>
</evidence>